<protein>
    <submittedName>
        <fullName evidence="10">ATP synthase F1 subunit epsilon</fullName>
    </submittedName>
</protein>
<proteinExistence type="inferred from homology"/>
<keyword evidence="7 8" id="KW-0066">ATP synthesis</keyword>
<evidence type="ECO:0000259" key="9">
    <source>
        <dbReference type="Pfam" id="PF02823"/>
    </source>
</evidence>
<dbReference type="Gene3D" id="2.60.15.10">
    <property type="entry name" value="F0F1 ATP synthase delta/epsilon subunit, N-terminal"/>
    <property type="match status" value="1"/>
</dbReference>
<evidence type="ECO:0000256" key="3">
    <source>
        <dbReference type="ARBA" id="ARBA00022448"/>
    </source>
</evidence>
<evidence type="ECO:0000256" key="1">
    <source>
        <dbReference type="ARBA" id="ARBA00004184"/>
    </source>
</evidence>
<dbReference type="PANTHER" id="PTHR13822">
    <property type="entry name" value="ATP SYNTHASE DELTA/EPSILON CHAIN"/>
    <property type="match status" value="1"/>
</dbReference>
<keyword evidence="3 8" id="KW-0813">Transport</keyword>
<dbReference type="AlphaFoldDB" id="A0A1G2M9T1"/>
<sequence>MTNTLQLKIVSLKEVVYSGSVHSVTLPTKAGEITVLPNHAPLISHLGKGNIRAKLEGENKQFPIDGGFMEVTADSNLTVLLS</sequence>
<reference evidence="10 11" key="1">
    <citation type="journal article" date="2016" name="Nat. Commun.">
        <title>Thousands of microbial genomes shed light on interconnected biogeochemical processes in an aquifer system.</title>
        <authorList>
            <person name="Anantharaman K."/>
            <person name="Brown C.T."/>
            <person name="Hug L.A."/>
            <person name="Sharon I."/>
            <person name="Castelle C.J."/>
            <person name="Probst A.J."/>
            <person name="Thomas B.C."/>
            <person name="Singh A."/>
            <person name="Wilkins M.J."/>
            <person name="Karaoz U."/>
            <person name="Brodie E.L."/>
            <person name="Williams K.H."/>
            <person name="Hubbard S.S."/>
            <person name="Banfield J.F."/>
        </authorList>
    </citation>
    <scope>NUCLEOTIDE SEQUENCE [LARGE SCALE GENOMIC DNA]</scope>
</reference>
<dbReference type="CDD" id="cd12152">
    <property type="entry name" value="F1-ATPase_delta"/>
    <property type="match status" value="1"/>
</dbReference>
<keyword evidence="6 8" id="KW-0139">CF(1)</keyword>
<evidence type="ECO:0000313" key="11">
    <source>
        <dbReference type="Proteomes" id="UP000178121"/>
    </source>
</evidence>
<gene>
    <name evidence="10" type="ORF">A2849_03170</name>
</gene>
<name>A0A1G2M9T1_9BACT</name>
<keyword evidence="4 8" id="KW-0406">Ion transport</keyword>
<dbReference type="GO" id="GO:0045259">
    <property type="term" value="C:proton-transporting ATP synthase complex"/>
    <property type="evidence" value="ECO:0007669"/>
    <property type="project" value="UniProtKB-KW"/>
</dbReference>
<dbReference type="Proteomes" id="UP000178121">
    <property type="component" value="Unassembled WGS sequence"/>
</dbReference>
<evidence type="ECO:0000256" key="6">
    <source>
        <dbReference type="ARBA" id="ARBA00023196"/>
    </source>
</evidence>
<organism evidence="10 11">
    <name type="scientific">Candidatus Taylorbacteria bacterium RIFCSPHIGHO2_01_FULL_51_15</name>
    <dbReference type="NCBI Taxonomy" id="1802304"/>
    <lineage>
        <taxon>Bacteria</taxon>
        <taxon>Candidatus Tayloriibacteriota</taxon>
    </lineage>
</organism>
<comment type="subunit">
    <text evidence="8">F-type ATPases have 2 components, CF(1) - the catalytic core - and CF(0) - the membrane proton channel. CF(1) has five subunits: alpha(3), beta(3), gamma(1), delta(1), epsilon(1). CF(0) has three main subunits: a, b and c.</text>
</comment>
<dbReference type="GO" id="GO:0046933">
    <property type="term" value="F:proton-transporting ATP synthase activity, rotational mechanism"/>
    <property type="evidence" value="ECO:0007669"/>
    <property type="project" value="InterPro"/>
</dbReference>
<dbReference type="InterPro" id="IPR036771">
    <property type="entry name" value="ATPsynth_dsu/esu_N"/>
</dbReference>
<dbReference type="GO" id="GO:0012505">
    <property type="term" value="C:endomembrane system"/>
    <property type="evidence" value="ECO:0007669"/>
    <property type="project" value="UniProtKB-SubCell"/>
</dbReference>
<dbReference type="NCBIfam" id="TIGR01216">
    <property type="entry name" value="ATP_synt_epsi"/>
    <property type="match status" value="1"/>
</dbReference>
<comment type="caution">
    <text evidence="10">The sequence shown here is derived from an EMBL/GenBank/DDBJ whole genome shotgun (WGS) entry which is preliminary data.</text>
</comment>
<evidence type="ECO:0000313" key="10">
    <source>
        <dbReference type="EMBL" id="OHA20583.1"/>
    </source>
</evidence>
<dbReference type="SUPFAM" id="SSF51344">
    <property type="entry name" value="Epsilon subunit of F1F0-ATP synthase N-terminal domain"/>
    <property type="match status" value="1"/>
</dbReference>
<keyword evidence="5" id="KW-0472">Membrane</keyword>
<dbReference type="InterPro" id="IPR001469">
    <property type="entry name" value="ATP_synth_F1_dsu/esu"/>
</dbReference>
<dbReference type="EMBL" id="MHRI01000028">
    <property type="protein sequence ID" value="OHA20583.1"/>
    <property type="molecule type" value="Genomic_DNA"/>
</dbReference>
<dbReference type="InterPro" id="IPR020546">
    <property type="entry name" value="ATP_synth_F1_dsu/esu_N"/>
</dbReference>
<evidence type="ECO:0000256" key="8">
    <source>
        <dbReference type="RuleBase" id="RU003656"/>
    </source>
</evidence>
<dbReference type="Pfam" id="PF02823">
    <property type="entry name" value="ATP-synt_DE_N"/>
    <property type="match status" value="1"/>
</dbReference>
<comment type="similarity">
    <text evidence="2 8">Belongs to the ATPase epsilon chain family.</text>
</comment>
<feature type="domain" description="ATP synthase F1 complex delta/epsilon subunit N-terminal" evidence="9">
    <location>
        <begin position="5"/>
        <end position="80"/>
    </location>
</feature>
<evidence type="ECO:0000256" key="5">
    <source>
        <dbReference type="ARBA" id="ARBA00023136"/>
    </source>
</evidence>
<comment type="subcellular location">
    <subcellularLocation>
        <location evidence="1">Endomembrane system</location>
        <topology evidence="1">Peripheral membrane protein</topology>
    </subcellularLocation>
</comment>
<evidence type="ECO:0000256" key="4">
    <source>
        <dbReference type="ARBA" id="ARBA00023065"/>
    </source>
</evidence>
<evidence type="ECO:0000256" key="2">
    <source>
        <dbReference type="ARBA" id="ARBA00005712"/>
    </source>
</evidence>
<dbReference type="PANTHER" id="PTHR13822:SF10">
    <property type="entry name" value="ATP SYNTHASE EPSILON CHAIN, CHLOROPLASTIC"/>
    <property type="match status" value="1"/>
</dbReference>
<accession>A0A1G2M9T1</accession>
<evidence type="ECO:0000256" key="7">
    <source>
        <dbReference type="ARBA" id="ARBA00023310"/>
    </source>
</evidence>